<dbReference type="GO" id="GO:0000139">
    <property type="term" value="C:Golgi membrane"/>
    <property type="evidence" value="ECO:0007669"/>
    <property type="project" value="UniProtKB-SubCell"/>
</dbReference>
<keyword evidence="4" id="KW-0808">Transferase</keyword>
<reference evidence="12 13" key="1">
    <citation type="submission" date="2016-05" db="EMBL/GenBank/DDBJ databases">
        <title>Nuclear genome of Blastocystis sp. subtype 1 NandII.</title>
        <authorList>
            <person name="Gentekaki E."/>
            <person name="Curtis B."/>
            <person name="Stairs C."/>
            <person name="Eme L."/>
            <person name="Herman E."/>
            <person name="Klimes V."/>
            <person name="Arias M.C."/>
            <person name="Elias M."/>
            <person name="Hilliou F."/>
            <person name="Klute M."/>
            <person name="Malik S.-B."/>
            <person name="Pightling A."/>
            <person name="Rachubinski R."/>
            <person name="Salas D."/>
            <person name="Schlacht A."/>
            <person name="Suga H."/>
            <person name="Archibald J."/>
            <person name="Ball S.G."/>
            <person name="Clark G."/>
            <person name="Dacks J."/>
            <person name="Van Der Giezen M."/>
            <person name="Tsaousis A."/>
            <person name="Roger A."/>
        </authorList>
    </citation>
    <scope>NUCLEOTIDE SEQUENCE [LARGE SCALE GENOMIC DNA]</scope>
    <source>
        <strain evidence="13">ATCC 50177 / NandII</strain>
    </source>
</reference>
<feature type="coiled-coil region" evidence="10">
    <location>
        <begin position="1454"/>
        <end position="1498"/>
    </location>
</feature>
<evidence type="ECO:0000256" key="5">
    <source>
        <dbReference type="ARBA" id="ARBA00022692"/>
    </source>
</evidence>
<dbReference type="Proteomes" id="UP000078348">
    <property type="component" value="Unassembled WGS sequence"/>
</dbReference>
<comment type="caution">
    <text evidence="12">The sequence shown here is derived from an EMBL/GenBank/DDBJ whole genome shotgun (WGS) entry which is preliminary data.</text>
</comment>
<keyword evidence="8" id="KW-0333">Golgi apparatus</keyword>
<dbReference type="OrthoDB" id="5512589at2759"/>
<sequence length="3010" mass="342038">MPANATDALQSYSAEETGESPVSETRDPYQYVHDDFLRHNCTVHKFVTTDTEYEPVVYHLRENILWNHRSVCRNDTFVLLMYLVNRKDLQRRQFIRQRVHQGMVVDGKVVNYVIVVALDENDEKGRRVLDQENVKHRDLLISVHKDTYVNVTLTVLDAFLWARDYCQQPSFVARIDGDTWVHLGNLVRFLRHVPATRFYGGYPYRSTLEKRSKATYPGYVPDDYPPQRCFYNAGGAYILSRDLVPYFNIGTLYVDLVFRAAEDALLGVILSKVDIWPYFSNLQYIVYTNYDHPMSYKQVDTLVISAKKHCDFGKASREQFYIQRLGSQQRPVFWSDLEISDEIRVQNVTFKSLNADSYYQRMPHLIDTMTLFDTSTKVITTYAENSLFLWLDFSVGMLSLMEDSGLSYAEYMVANLERELMNLFTPKKGSSSILESSSGLQSRMEMDRFTLTATLFDEDECENVLFYEMVNKESVHAVVDQIKQAVKSKAVNFKTDIPRKDGNAMLSRIVQQTCFYMNFGTTSSSKSILVMTNAMFDVNMEAFYPYLLLLLQNDIPLHFLLLTTENLELESKGLQNNLFNTNNAQQFDLLSHFLRGRLWLMNSLNASFFQFTTDCSSSIISYSNPAIQFHYETASPSIPYPTTHCIINSRITADFDSFMELCVHDGFELDNVSFLNHRFMTVSLVLPLSPTQFLKMILSTTEWGPHISAFTAEVNITSTSRTHSAFSAVSAMGQNLFQHIAAASAANSLLAEEALARLQYVLRMHGRRENVVTESRAAGSGSLLDSWLSSYRGMTGAALAACVQSMFRFMGYSCIVESDTLPLFARTAEDCTFVVQTALLPNQFALHSTLTVITPAPLPFQVVQSLLQKQLRYFQNQILVYTAPNCSIAIASSCSHLLPPPSLSLSLPLAARLAALEGETTPRLCPCVSPSYSTISRVSLHQYHNHESFILYSHCARNLIQWLYLNQFTIVQFTDKTDPVQILLADNKLTKDIMIQLTVSTSFMRIELLYLSFQRTGYTPILTPLISLLRQQEMHNQQIAGGAENGPKTDREEKVDISELVRSISEELRLNYAVFLTLSEFYNWDMQLQNAPNPDTIGSPDSPLSVVRTNETHLSEEIVMLLLRRATHVSEHFYAFVPMDKSTFFQQLSAKAAVQEASSEACYVELMTEMNGYLYDLLKHKLSLMFHAFPASCFDVLKEIAKNSLDYAYINQAHAFFAVCDSRGNPLMSRDGEFFLFLLFLQDLASSSHHQTTGQQFMKVDYFFLTPSSFQSASIHSQQVTLDIPQQKKIQFLFKSCFFYSLYHFIVSNGIGNTAEVHKFLTNENCCASAINVDLSMLLRVLPYLSDADREAIDAELLTYLRNLRCSLFDEYLVVNCDAYPCFVKLELNLVVKKGLKRDKTLCLPFSLLEEESCHLCRSLMKVADHSCTKFSVKVMYYCPKVVIELPEEEQMVVQEEKQMVVQQEKQMAVQEEKAMVVQQEKQMAVQEEKQMTVQKEEPLTEEQRFKVETSSPRFKTQYTEMRKIVKQDLSVATIKQIANSFTSIVSERSVLEYEKTILHHLSSLRKVSELLMDLNIGHSVKKHAFTVNFTLNKELLDSFNHVFFLEGGSTATGSPRLPFVRHKNYYLFVNDNSIPTDQAIQSMLSSSFTTPAATPADSVPGAADAEPTNEGDDEVFQHFHLDRFCLPFVCIVCCSAAENMFSIRFHDYKHTVETFYETHPEFKKEALKAIPVLPSTTNKEFSKMDKRNCYFNHFLLCIQDKLEFQLFGAKNQKRLSTIISKRVMQVEALVDNQRLRSIRFLLHLNPLLPNRYWLPFPQQAVLYDTHIVIDANLLLLMMIEISKMLSDSLISQPEAFRNKLNREFNVLFAVIPGCTQCILVLTLTREQKKEAHCECEHHCETLPWQLKMQVWGWEMPKKAAYQGIVDAVYQIVVTTKLKDLFFQLDHVSEHAHEDETPIVETDSNVIQWFKHYTAESLQVKLHALCTPAVFLSLFFKEIQDRGFTFVVSSSTMDGLDTPRLPVWSGESSPDSGPILGIGNQFYFLYASPSRKTLYLTEISLKQMQNNVETVITSLFTQCTSRSDDSLFNHIPQSLHGGMSSNPPYSGLFLSIQYWSVHIDNERVEDGKVAESEFLSVKNVLLAVARQARMELFVEYHLLNQEPCRFDQLDTPKTVSILLSYVHSVFSYNRKREINVMSADSGREADVTDSIIRAQIIHISPECLLHSLSDACSAWVKRNVNPTSGLFCVNETPSMKLRSFATFGHKKAAQWEKYEAAKLSEELESDVKAADLSTLFGLCSSLDARSEFDAFFVMMTFDEPYDEEDSSSEESVEDDCPCSCYEAVCGVFSHVPYLLLSIGFNAVTLVGRGVEEAIVEGLKAEIETLMNSLLFLSQLRNTLLLQYSGRCFDAEQNLTYPQVSFSQPKTKVPFPPLITHFFSSLKDVHLVLSSPSLQTSPLSLLSRQLWAQTLRLQDASDRFKTTQNLFEDIVIAMMDGKADVSLLQEAILHDASLLHKAYNLFIPTSGIDEKEEGLEAFGSNRNAKRANSNFLNLFKAKRNSKQEVAASASASQALTLEGFSSQNAMRGESFDSRNSSDFLAGYGSGGPPGVGESQPGGRGGNAFARGVLGYIRQRLELEKRFAAVMSDHREVNPWMVVIASHDPFVFYYISFRTYAKTLFVNIYSNRTAISYRFPFISFFNEYCNATLLKRVQNLVIHDGYSSLLESTLATLSNRLLRPVSFYNTSFVFSFAEANSPLPYNKELSALLFKHGAGMGLQFHSDSSRAVYATVHTEYLHTNKTTQPAGLTLADDSTATPSPLPMRGKSEEAKKLVIAVEGIDFVVVFFLPEKMTFLVVLQACDETKDPARVKREVEGIVEEWTTDFFHQIRDLYISTSSDLTLVDTSRNRVDPALFDDHLRPLLLFFRSSDQYASLVSALEREFYTHAILCAEKKRVLSVGAKPFRYLIVVEFSTGTEVHLIDTKSSLSIDEKQICSIRSQIMRILHLLVFSF</sequence>
<evidence type="ECO:0000313" key="13">
    <source>
        <dbReference type="Proteomes" id="UP000078348"/>
    </source>
</evidence>
<dbReference type="InterPro" id="IPR002659">
    <property type="entry name" value="Glyco_trans_31"/>
</dbReference>
<keyword evidence="9" id="KW-0472">Membrane</keyword>
<evidence type="ECO:0000256" key="4">
    <source>
        <dbReference type="ARBA" id="ARBA00022679"/>
    </source>
</evidence>
<organism evidence="12 13">
    <name type="scientific">Blastocystis sp. subtype 1 (strain ATCC 50177 / NandII)</name>
    <dbReference type="NCBI Taxonomy" id="478820"/>
    <lineage>
        <taxon>Eukaryota</taxon>
        <taxon>Sar</taxon>
        <taxon>Stramenopiles</taxon>
        <taxon>Bigyra</taxon>
        <taxon>Opalozoa</taxon>
        <taxon>Opalinata</taxon>
        <taxon>Blastocystidae</taxon>
        <taxon>Blastocystis</taxon>
    </lineage>
</organism>
<dbReference type="GO" id="GO:0006493">
    <property type="term" value="P:protein O-linked glycosylation"/>
    <property type="evidence" value="ECO:0007669"/>
    <property type="project" value="TreeGrafter"/>
</dbReference>
<evidence type="ECO:0000256" key="1">
    <source>
        <dbReference type="ARBA" id="ARBA00004323"/>
    </source>
</evidence>
<evidence type="ECO:0000256" key="11">
    <source>
        <dbReference type="SAM" id="MobiDB-lite"/>
    </source>
</evidence>
<dbReference type="PANTHER" id="PTHR11214:SF3">
    <property type="entry name" value="BETA-1,3-GALACTOSYLTRANSFERASE 6"/>
    <property type="match status" value="1"/>
</dbReference>
<dbReference type="GO" id="GO:0016758">
    <property type="term" value="F:hexosyltransferase activity"/>
    <property type="evidence" value="ECO:0007669"/>
    <property type="project" value="InterPro"/>
</dbReference>
<name>A0A196S9N9_BLAHN</name>
<dbReference type="Pfam" id="PF01762">
    <property type="entry name" value="Galactosyl_T"/>
    <property type="match status" value="1"/>
</dbReference>
<keyword evidence="10" id="KW-0175">Coiled coil</keyword>
<comment type="similarity">
    <text evidence="2">Belongs to the glycosyltransferase 31 family.</text>
</comment>
<keyword evidence="7" id="KW-1133">Transmembrane helix</keyword>
<evidence type="ECO:0000313" key="12">
    <source>
        <dbReference type="EMBL" id="OAO12812.1"/>
    </source>
</evidence>
<gene>
    <name evidence="12" type="ORF">AV274_5537</name>
</gene>
<evidence type="ECO:0000256" key="2">
    <source>
        <dbReference type="ARBA" id="ARBA00008661"/>
    </source>
</evidence>
<feature type="compositionally biased region" description="Polar residues" evidence="11">
    <location>
        <begin position="2803"/>
        <end position="2816"/>
    </location>
</feature>
<dbReference type="PANTHER" id="PTHR11214">
    <property type="entry name" value="BETA-1,3-N-ACETYLGLUCOSAMINYLTRANSFERASE"/>
    <property type="match status" value="1"/>
</dbReference>
<evidence type="ECO:0000256" key="7">
    <source>
        <dbReference type="ARBA" id="ARBA00022989"/>
    </source>
</evidence>
<keyword evidence="13" id="KW-1185">Reference proteome</keyword>
<proteinExistence type="inferred from homology"/>
<feature type="region of interest" description="Disordered" evidence="11">
    <location>
        <begin position="1"/>
        <end position="25"/>
    </location>
</feature>
<evidence type="ECO:0000256" key="9">
    <source>
        <dbReference type="ARBA" id="ARBA00023136"/>
    </source>
</evidence>
<protein>
    <submittedName>
        <fullName evidence="12">UDP-GalNAc</fullName>
    </submittedName>
</protein>
<evidence type="ECO:0000256" key="8">
    <source>
        <dbReference type="ARBA" id="ARBA00023034"/>
    </source>
</evidence>
<dbReference type="STRING" id="478820.A0A196S9N9"/>
<keyword evidence="6" id="KW-0735">Signal-anchor</keyword>
<evidence type="ECO:0000256" key="6">
    <source>
        <dbReference type="ARBA" id="ARBA00022968"/>
    </source>
</evidence>
<dbReference type="EMBL" id="LXWW01000511">
    <property type="protein sequence ID" value="OAO12812.1"/>
    <property type="molecule type" value="Genomic_DNA"/>
</dbReference>
<accession>A0A196S9N9</accession>
<evidence type="ECO:0000256" key="3">
    <source>
        <dbReference type="ARBA" id="ARBA00022676"/>
    </source>
</evidence>
<keyword evidence="5" id="KW-0812">Transmembrane</keyword>
<evidence type="ECO:0000256" key="10">
    <source>
        <dbReference type="SAM" id="Coils"/>
    </source>
</evidence>
<feature type="region of interest" description="Disordered" evidence="11">
    <location>
        <begin position="2803"/>
        <end position="2822"/>
    </location>
</feature>
<dbReference type="Gene3D" id="3.90.550.50">
    <property type="match status" value="1"/>
</dbReference>
<keyword evidence="3" id="KW-0328">Glycosyltransferase</keyword>
<comment type="subcellular location">
    <subcellularLocation>
        <location evidence="1">Golgi apparatus membrane</location>
        <topology evidence="1">Single-pass type II membrane protein</topology>
    </subcellularLocation>
</comment>